<dbReference type="RefSeq" id="WP_253360450.1">
    <property type="nucleotide sequence ID" value="NZ_JAIULA010000010.1"/>
</dbReference>
<protein>
    <submittedName>
        <fullName evidence="1">Uncharacterized protein</fullName>
    </submittedName>
</protein>
<sequence length="130" mass="14923">MTNYRKLFLTWIQSMQQITELDTPEIAENSELKLVVVTSAGIFEGKIHLPEENKFQEDLIGSSWLEYVKQDNVHEALLSNHDDLQLNSIWLSDVTELNTKTTFQRLVIFVEEVVAVTLSGNLNLNTDDQK</sequence>
<proteinExistence type="predicted"/>
<dbReference type="AlphaFoldDB" id="A0A9X2JLG8"/>
<reference evidence="1 2" key="1">
    <citation type="journal article" date="2023" name="Int. J. Syst. Evol. Microbiol.">
        <title>Ligilactobacillus ubinensis sp. nov., a novel species isolated from the wild ferment of a durian fruit (Durio zibethinus).</title>
        <authorList>
            <person name="Heng Y.C."/>
            <person name="Menon N."/>
            <person name="Chen B."/>
            <person name="Loo B.Z.L."/>
            <person name="Wong G.W.J."/>
            <person name="Lim A.C.H."/>
            <person name="Silvaraju S."/>
            <person name="Kittelmann S."/>
        </authorList>
    </citation>
    <scope>NUCLEOTIDE SEQUENCE [LARGE SCALE GENOMIC DNA]</scope>
    <source>
        <strain evidence="1 2">WILCCON 0076</strain>
    </source>
</reference>
<organism evidence="1 2">
    <name type="scientific">Ligilactobacillus ubinensis</name>
    <dbReference type="NCBI Taxonomy" id="2876789"/>
    <lineage>
        <taxon>Bacteria</taxon>
        <taxon>Bacillati</taxon>
        <taxon>Bacillota</taxon>
        <taxon>Bacilli</taxon>
        <taxon>Lactobacillales</taxon>
        <taxon>Lactobacillaceae</taxon>
        <taxon>Ligilactobacillus</taxon>
    </lineage>
</organism>
<evidence type="ECO:0000313" key="1">
    <source>
        <dbReference type="EMBL" id="MCP0886963.1"/>
    </source>
</evidence>
<dbReference type="Proteomes" id="UP001139006">
    <property type="component" value="Unassembled WGS sequence"/>
</dbReference>
<keyword evidence="2" id="KW-1185">Reference proteome</keyword>
<evidence type="ECO:0000313" key="2">
    <source>
        <dbReference type="Proteomes" id="UP001139006"/>
    </source>
</evidence>
<comment type="caution">
    <text evidence="1">The sequence shown here is derived from an EMBL/GenBank/DDBJ whole genome shotgun (WGS) entry which is preliminary data.</text>
</comment>
<dbReference type="EMBL" id="JAIULA010000010">
    <property type="protein sequence ID" value="MCP0886963.1"/>
    <property type="molecule type" value="Genomic_DNA"/>
</dbReference>
<accession>A0A9X2JLG8</accession>
<name>A0A9X2JLG8_9LACO</name>
<gene>
    <name evidence="1" type="ORF">LB941_06400</name>
</gene>